<dbReference type="SUPFAM" id="SSF56112">
    <property type="entry name" value="Protein kinase-like (PK-like)"/>
    <property type="match status" value="1"/>
</dbReference>
<dbReference type="PROSITE" id="PS50011">
    <property type="entry name" value="PROTEIN_KINASE_DOM"/>
    <property type="match status" value="1"/>
</dbReference>
<dbReference type="InterPro" id="IPR045766">
    <property type="entry name" value="MCAfunc"/>
</dbReference>
<dbReference type="InterPro" id="IPR059179">
    <property type="entry name" value="MLKL-like_MCAfunc"/>
</dbReference>
<dbReference type="Proteomes" id="UP000636709">
    <property type="component" value="Unassembled WGS sequence"/>
</dbReference>
<dbReference type="Pfam" id="PF07714">
    <property type="entry name" value="PK_Tyr_Ser-Thr"/>
    <property type="match status" value="1"/>
</dbReference>
<protein>
    <recommendedName>
        <fullName evidence="1">Protein kinase domain-containing protein</fullName>
    </recommendedName>
</protein>
<dbReference type="InterPro" id="IPR036537">
    <property type="entry name" value="Adaptor_Cbl_N_dom_sf"/>
</dbReference>
<accession>A0A835EMK2</accession>
<comment type="caution">
    <text evidence="2">The sequence shown here is derived from an EMBL/GenBank/DDBJ whole genome shotgun (WGS) entry which is preliminary data.</text>
</comment>
<gene>
    <name evidence="2" type="ORF">HU200_034547</name>
</gene>
<name>A0A835EMK2_9POAL</name>
<evidence type="ECO:0000259" key="1">
    <source>
        <dbReference type="PROSITE" id="PS50011"/>
    </source>
</evidence>
<dbReference type="CDD" id="cd21037">
    <property type="entry name" value="MLKL_NTD"/>
    <property type="match status" value="1"/>
</dbReference>
<dbReference type="OrthoDB" id="604067at2759"/>
<evidence type="ECO:0000313" key="3">
    <source>
        <dbReference type="Proteomes" id="UP000636709"/>
    </source>
</evidence>
<dbReference type="AlphaFoldDB" id="A0A835EMK2"/>
<dbReference type="PANTHER" id="PTHR46146:SF17">
    <property type="entry name" value="PROTEIN KINASE DOMAIN-CONTAINING PROTEIN"/>
    <property type="match status" value="1"/>
</dbReference>
<evidence type="ECO:0000313" key="2">
    <source>
        <dbReference type="EMBL" id="KAF8700174.1"/>
    </source>
</evidence>
<dbReference type="InterPro" id="IPR001245">
    <property type="entry name" value="Ser-Thr/Tyr_kinase_cat_dom"/>
</dbReference>
<dbReference type="Pfam" id="PF19584">
    <property type="entry name" value="MCAfunc"/>
    <property type="match status" value="1"/>
</dbReference>
<dbReference type="Gene3D" id="1.10.510.10">
    <property type="entry name" value="Transferase(Phosphotransferase) domain 1"/>
    <property type="match status" value="1"/>
</dbReference>
<dbReference type="GO" id="GO:0007166">
    <property type="term" value="P:cell surface receptor signaling pathway"/>
    <property type="evidence" value="ECO:0007669"/>
    <property type="project" value="InterPro"/>
</dbReference>
<dbReference type="Gene3D" id="1.20.930.20">
    <property type="entry name" value="Adaptor protein Cbl, N-terminal domain"/>
    <property type="match status" value="1"/>
</dbReference>
<reference evidence="2" key="1">
    <citation type="submission" date="2020-07" db="EMBL/GenBank/DDBJ databases">
        <title>Genome sequence and genetic diversity analysis of an under-domesticated orphan crop, white fonio (Digitaria exilis).</title>
        <authorList>
            <person name="Bennetzen J.L."/>
            <person name="Chen S."/>
            <person name="Ma X."/>
            <person name="Wang X."/>
            <person name="Yssel A.E.J."/>
            <person name="Chaluvadi S.R."/>
            <person name="Johnson M."/>
            <person name="Gangashetty P."/>
            <person name="Hamidou F."/>
            <person name="Sanogo M.D."/>
            <person name="Zwaenepoel A."/>
            <person name="Wallace J."/>
            <person name="Van De Peer Y."/>
            <person name="Van Deynze A."/>
        </authorList>
    </citation>
    <scope>NUCLEOTIDE SEQUENCE</scope>
    <source>
        <tissue evidence="2">Leaves</tissue>
    </source>
</reference>
<dbReference type="InterPro" id="IPR011009">
    <property type="entry name" value="Kinase-like_dom_sf"/>
</dbReference>
<dbReference type="GO" id="GO:0004672">
    <property type="term" value="F:protein kinase activity"/>
    <property type="evidence" value="ECO:0007669"/>
    <property type="project" value="InterPro"/>
</dbReference>
<dbReference type="Gene3D" id="3.30.200.20">
    <property type="entry name" value="Phosphorylase Kinase, domain 1"/>
    <property type="match status" value="1"/>
</dbReference>
<dbReference type="PANTHER" id="PTHR46146">
    <property type="entry name" value="SERINE/THREONINE-PROTEIN KINASE-LIKE PROTEIN CCR4"/>
    <property type="match status" value="1"/>
</dbReference>
<dbReference type="InterPro" id="IPR000719">
    <property type="entry name" value="Prot_kinase_dom"/>
</dbReference>
<proteinExistence type="predicted"/>
<dbReference type="GO" id="GO:0005524">
    <property type="term" value="F:ATP binding"/>
    <property type="evidence" value="ECO:0007669"/>
    <property type="project" value="InterPro"/>
</dbReference>
<dbReference type="EMBL" id="JACEFO010001828">
    <property type="protein sequence ID" value="KAF8700174.1"/>
    <property type="molecule type" value="Genomic_DNA"/>
</dbReference>
<feature type="domain" description="Protein kinase" evidence="1">
    <location>
        <begin position="177"/>
        <end position="461"/>
    </location>
</feature>
<keyword evidence="3" id="KW-1185">Reference proteome</keyword>
<organism evidence="2 3">
    <name type="scientific">Digitaria exilis</name>
    <dbReference type="NCBI Taxonomy" id="1010633"/>
    <lineage>
        <taxon>Eukaryota</taxon>
        <taxon>Viridiplantae</taxon>
        <taxon>Streptophyta</taxon>
        <taxon>Embryophyta</taxon>
        <taxon>Tracheophyta</taxon>
        <taxon>Spermatophyta</taxon>
        <taxon>Magnoliopsida</taxon>
        <taxon>Liliopsida</taxon>
        <taxon>Poales</taxon>
        <taxon>Poaceae</taxon>
        <taxon>PACMAD clade</taxon>
        <taxon>Panicoideae</taxon>
        <taxon>Panicodae</taxon>
        <taxon>Paniceae</taxon>
        <taxon>Anthephorinae</taxon>
        <taxon>Digitaria</taxon>
    </lineage>
</organism>
<sequence>MWPVLGNAATVVQLAGVDPLGLIKMIRQAARMAHQNKADCEHLARRTDELTELLAALRRRGPAEPEAARTVAALGETLVEAYSLVVSCQGHGFAYNLLTARGKSEKFKGVEKKLDACLRNFPVVSHLVLNRRLDGLEESRRDREDTTTTTTTTAMAAVAQAQEVEVFTLAEITVATNNLAVVLAAGDSGTVYKGKLHDGREVAVKRRRRGAADASFDTELAILSPLRHGNIVRLVGRCAEDGELIVVTQLMTNGSLHDHLHRRPTSPVTSSWKARVEVLLGAARGIEYLHRQAMPALVIHGGVTSSHILLGAAADVTLTGFAASVWRAAGVESQPASGIAAGEHNGYADPELVSTGSIKPASDVYSLGVVMVEVLTGKPPVMAFWEDERRRSTTAPMTVVSFALPSIQAGRLVDVLDRLPVAAWQLEPLEMVATMAVRCLCLHGDNRPGISEVVVNLQRALDLICTRDQY</sequence>